<dbReference type="OrthoDB" id="10047222at2759"/>
<dbReference type="VEuPathDB" id="VectorBase:PHUM456120"/>
<evidence type="ECO:0000313" key="2">
    <source>
        <dbReference type="EMBL" id="EEB17166.1"/>
    </source>
</evidence>
<name>E0VUW0_PEDHC</name>
<organism>
    <name type="scientific">Pediculus humanus subsp. corporis</name>
    <name type="common">Body louse</name>
    <dbReference type="NCBI Taxonomy" id="121224"/>
    <lineage>
        <taxon>Eukaryota</taxon>
        <taxon>Metazoa</taxon>
        <taxon>Ecdysozoa</taxon>
        <taxon>Arthropoda</taxon>
        <taxon>Hexapoda</taxon>
        <taxon>Insecta</taxon>
        <taxon>Pterygota</taxon>
        <taxon>Neoptera</taxon>
        <taxon>Paraneoptera</taxon>
        <taxon>Psocodea</taxon>
        <taxon>Troctomorpha</taxon>
        <taxon>Phthiraptera</taxon>
        <taxon>Anoplura</taxon>
        <taxon>Pediculidae</taxon>
        <taxon>Pediculus</taxon>
    </lineage>
</organism>
<dbReference type="AlphaFoldDB" id="E0VUW0"/>
<keyword evidence="4" id="KW-1185">Reference proteome</keyword>
<gene>
    <name evidence="3" type="primary">8230558</name>
    <name evidence="2" type="ORF">Phum_PHUM456120</name>
</gene>
<dbReference type="HOGENOM" id="CLU_907051_0_0_1"/>
<evidence type="ECO:0000313" key="4">
    <source>
        <dbReference type="Proteomes" id="UP000009046"/>
    </source>
</evidence>
<feature type="region of interest" description="Disordered" evidence="1">
    <location>
        <begin position="119"/>
        <end position="178"/>
    </location>
</feature>
<dbReference type="GeneID" id="8230558"/>
<dbReference type="Proteomes" id="UP000009046">
    <property type="component" value="Unassembled WGS sequence"/>
</dbReference>
<feature type="compositionally biased region" description="Low complexity" evidence="1">
    <location>
        <begin position="159"/>
        <end position="168"/>
    </location>
</feature>
<dbReference type="InParanoid" id="E0VUW0"/>
<dbReference type="EMBL" id="DS235797">
    <property type="protein sequence ID" value="EEB17166.1"/>
    <property type="molecule type" value="Genomic_DNA"/>
</dbReference>
<reference evidence="2" key="1">
    <citation type="submission" date="2007-04" db="EMBL/GenBank/DDBJ databases">
        <title>Annotation of Pediculus humanus corporis strain USDA.</title>
        <authorList>
            <person name="Kirkness E."/>
            <person name="Hannick L."/>
            <person name="Hass B."/>
            <person name="Bruggner R."/>
            <person name="Lawson D."/>
            <person name="Bidwell S."/>
            <person name="Joardar V."/>
            <person name="Caler E."/>
            <person name="Walenz B."/>
            <person name="Inman J."/>
            <person name="Schobel S."/>
            <person name="Galinsky K."/>
            <person name="Amedeo P."/>
            <person name="Strausberg R."/>
        </authorList>
    </citation>
    <scope>NUCLEOTIDE SEQUENCE</scope>
    <source>
        <strain evidence="2">USDA</strain>
    </source>
</reference>
<evidence type="ECO:0000256" key="1">
    <source>
        <dbReference type="SAM" id="MobiDB-lite"/>
    </source>
</evidence>
<dbReference type="EMBL" id="AAZO01005552">
    <property type="status" value="NOT_ANNOTATED_CDS"/>
    <property type="molecule type" value="Genomic_DNA"/>
</dbReference>
<proteinExistence type="predicted"/>
<protein>
    <submittedName>
        <fullName evidence="2 3">Uncharacterized protein</fullName>
    </submittedName>
</protein>
<evidence type="ECO:0000313" key="3">
    <source>
        <dbReference type="EnsemblMetazoa" id="PHUM456120-PA"/>
    </source>
</evidence>
<dbReference type="KEGG" id="phu:Phum_PHUM456120"/>
<reference evidence="3" key="3">
    <citation type="submission" date="2020-05" db="UniProtKB">
        <authorList>
            <consortium name="EnsemblMetazoa"/>
        </authorList>
    </citation>
    <scope>IDENTIFICATION</scope>
    <source>
        <strain evidence="3">USDA</strain>
    </source>
</reference>
<dbReference type="EnsemblMetazoa" id="PHUM456120-RA">
    <property type="protein sequence ID" value="PHUM456120-PA"/>
    <property type="gene ID" value="PHUM456120"/>
</dbReference>
<accession>E0VUW0</accession>
<dbReference type="RefSeq" id="XP_002429904.1">
    <property type="nucleotide sequence ID" value="XM_002429859.1"/>
</dbReference>
<sequence>MWTRTYRSLFPLASDIGSEYKKVAIVENFFDIIYGVHVEIDGKNGKHAGQKKTYRTITETYSFLPREAVTKFLLNCYECQKRPNSPAVKKILGNKMENIKTLPDTKKCIIMKKKNLSRSNNMAVAEEKNKTETDISETTESSNCEQNSPENLCKRDNNNRQSNNNIENSKPCSHRETLLTSTPLTNNNIIIKKLRKNLYDTSSDSEISNDRAYSNIDSNTLNLLNNYDKSTGSDVDTSDSSYNEKKIINNINIIDNFKTENIFPICYPLPKFNGRKKFVFDRGSRQKENGVNDYKRMRISSKNLTKS</sequence>
<reference evidence="2" key="2">
    <citation type="submission" date="2007-04" db="EMBL/GenBank/DDBJ databases">
        <title>The genome of the human body louse.</title>
        <authorList>
            <consortium name="The Human Body Louse Genome Consortium"/>
            <person name="Kirkness E."/>
            <person name="Walenz B."/>
            <person name="Hass B."/>
            <person name="Bruggner R."/>
            <person name="Strausberg R."/>
        </authorList>
    </citation>
    <scope>NUCLEOTIDE SEQUENCE</scope>
    <source>
        <strain evidence="2">USDA</strain>
    </source>
</reference>
<dbReference type="eggNOG" id="ENOG502S6BS">
    <property type="taxonomic scope" value="Eukaryota"/>
</dbReference>
<dbReference type="CTD" id="8230558"/>